<dbReference type="PROSITE" id="PS50293">
    <property type="entry name" value="TPR_REGION"/>
    <property type="match status" value="1"/>
</dbReference>
<dbReference type="Pfam" id="PF00515">
    <property type="entry name" value="TPR_1"/>
    <property type="match status" value="2"/>
</dbReference>
<dbReference type="HOGENOM" id="CLU_2297131_0_0_1"/>
<proteinExistence type="predicted"/>
<dbReference type="OrthoDB" id="310386at2759"/>
<keyword evidence="2 3" id="KW-0802">TPR repeat</keyword>
<dbReference type="STRING" id="5888.A0E6V6"/>
<dbReference type="PANTHER" id="PTHR44943">
    <property type="entry name" value="CELLULOSE SYNTHASE OPERON PROTEIN C"/>
    <property type="match status" value="1"/>
</dbReference>
<dbReference type="AlphaFoldDB" id="A0E6V6"/>
<organism evidence="4 5">
    <name type="scientific">Paramecium tetraurelia</name>
    <dbReference type="NCBI Taxonomy" id="5888"/>
    <lineage>
        <taxon>Eukaryota</taxon>
        <taxon>Sar</taxon>
        <taxon>Alveolata</taxon>
        <taxon>Ciliophora</taxon>
        <taxon>Intramacronucleata</taxon>
        <taxon>Oligohymenophorea</taxon>
        <taxon>Peniculida</taxon>
        <taxon>Parameciidae</taxon>
        <taxon>Paramecium</taxon>
    </lineage>
</organism>
<evidence type="ECO:0000313" key="5">
    <source>
        <dbReference type="Proteomes" id="UP000000600"/>
    </source>
</evidence>
<keyword evidence="1" id="KW-0677">Repeat</keyword>
<protein>
    <submittedName>
        <fullName evidence="4">Uncharacterized protein</fullName>
    </submittedName>
</protein>
<keyword evidence="5" id="KW-1185">Reference proteome</keyword>
<dbReference type="KEGG" id="ptm:GSPATT00023751001"/>
<dbReference type="InterPro" id="IPR011990">
    <property type="entry name" value="TPR-like_helical_dom_sf"/>
</dbReference>
<evidence type="ECO:0000256" key="3">
    <source>
        <dbReference type="PROSITE-ProRule" id="PRU00339"/>
    </source>
</evidence>
<feature type="repeat" description="TPR" evidence="3">
    <location>
        <begin position="4"/>
        <end position="37"/>
    </location>
</feature>
<accession>A0E6V6</accession>
<reference evidence="4 5" key="1">
    <citation type="journal article" date="2006" name="Nature">
        <title>Global trends of whole-genome duplications revealed by the ciliate Paramecium tetraurelia.</title>
        <authorList>
            <consortium name="Genoscope"/>
            <person name="Aury J.-M."/>
            <person name="Jaillon O."/>
            <person name="Duret L."/>
            <person name="Noel B."/>
            <person name="Jubin C."/>
            <person name="Porcel B.M."/>
            <person name="Segurens B."/>
            <person name="Daubin V."/>
            <person name="Anthouard V."/>
            <person name="Aiach N."/>
            <person name="Arnaiz O."/>
            <person name="Billaut A."/>
            <person name="Beisson J."/>
            <person name="Blanc I."/>
            <person name="Bouhouche K."/>
            <person name="Camara F."/>
            <person name="Duharcourt S."/>
            <person name="Guigo R."/>
            <person name="Gogendeau D."/>
            <person name="Katinka M."/>
            <person name="Keller A.-M."/>
            <person name="Kissmehl R."/>
            <person name="Klotz C."/>
            <person name="Koll F."/>
            <person name="Le Moue A."/>
            <person name="Lepere C."/>
            <person name="Malinsky S."/>
            <person name="Nowacki M."/>
            <person name="Nowak J.K."/>
            <person name="Plattner H."/>
            <person name="Poulain J."/>
            <person name="Ruiz F."/>
            <person name="Serrano V."/>
            <person name="Zagulski M."/>
            <person name="Dessen P."/>
            <person name="Betermier M."/>
            <person name="Weissenbach J."/>
            <person name="Scarpelli C."/>
            <person name="Schachter V."/>
            <person name="Sperling L."/>
            <person name="Meyer E."/>
            <person name="Cohen J."/>
            <person name="Wincker P."/>
        </authorList>
    </citation>
    <scope>NUCLEOTIDE SEQUENCE [LARGE SCALE GENOMIC DNA]</scope>
    <source>
        <strain evidence="4 5">Stock d4-2</strain>
    </source>
</reference>
<dbReference type="Proteomes" id="UP000000600">
    <property type="component" value="Unassembled WGS sequence"/>
</dbReference>
<dbReference type="GeneID" id="5044205"/>
<name>A0E6V6_PARTE</name>
<evidence type="ECO:0000256" key="2">
    <source>
        <dbReference type="ARBA" id="ARBA00022803"/>
    </source>
</evidence>
<dbReference type="RefSeq" id="XP_001458420.1">
    <property type="nucleotide sequence ID" value="XM_001458383.1"/>
</dbReference>
<dbReference type="SUPFAM" id="SSF48452">
    <property type="entry name" value="TPR-like"/>
    <property type="match status" value="1"/>
</dbReference>
<evidence type="ECO:0000256" key="1">
    <source>
        <dbReference type="ARBA" id="ARBA00022737"/>
    </source>
</evidence>
<evidence type="ECO:0000313" key="4">
    <source>
        <dbReference type="EMBL" id="CAK91023.1"/>
    </source>
</evidence>
<gene>
    <name evidence="4" type="ORF">GSPATT00023751001</name>
</gene>
<sequence>MQLTASQIYLGYALSKLNKYQDAIECYNKAISINPNYDVIWYHKGNVLNNLNQHYEAIECYDKAISINPNYDVAWNNKGNYLLNSIIRPCINQIKQILRSY</sequence>
<dbReference type="EMBL" id="CT868661">
    <property type="protein sequence ID" value="CAK91023.1"/>
    <property type="molecule type" value="Genomic_DNA"/>
</dbReference>
<dbReference type="InParanoid" id="A0E6V6"/>
<dbReference type="SMART" id="SM00028">
    <property type="entry name" value="TPR"/>
    <property type="match status" value="2"/>
</dbReference>
<dbReference type="PANTHER" id="PTHR44943:SF4">
    <property type="entry name" value="TPR REPEAT-CONTAINING PROTEIN MJ0798"/>
    <property type="match status" value="1"/>
</dbReference>
<dbReference type="Gene3D" id="1.25.40.10">
    <property type="entry name" value="Tetratricopeptide repeat domain"/>
    <property type="match status" value="1"/>
</dbReference>
<dbReference type="PROSITE" id="PS50005">
    <property type="entry name" value="TPR"/>
    <property type="match status" value="2"/>
</dbReference>
<feature type="repeat" description="TPR" evidence="3">
    <location>
        <begin position="38"/>
        <end position="71"/>
    </location>
</feature>
<dbReference type="InterPro" id="IPR019734">
    <property type="entry name" value="TPR_rpt"/>
</dbReference>
<dbReference type="InterPro" id="IPR051685">
    <property type="entry name" value="Ycf3/AcsC/BcsC/TPR_MFPF"/>
</dbReference>
<dbReference type="OMA" id="YSEAYIN"/>